<gene>
    <name evidence="1" type="ORF">F5876DRAFT_5271</name>
</gene>
<evidence type="ECO:0000313" key="2">
    <source>
        <dbReference type="Proteomes" id="UP001163835"/>
    </source>
</evidence>
<evidence type="ECO:0000313" key="1">
    <source>
        <dbReference type="EMBL" id="KAJ3811506.1"/>
    </source>
</evidence>
<sequence length="82" mass="9537">VHILHREPNLANIMVGEKDGKKYGVLNDWDLAISLNKQGAKPTLHYRTGTRPYMALEQHSCKWKGLHRYRYDLESLFCAILL</sequence>
<dbReference type="EMBL" id="MU795056">
    <property type="protein sequence ID" value="KAJ3811506.1"/>
    <property type="molecule type" value="Genomic_DNA"/>
</dbReference>
<proteinExistence type="predicted"/>
<comment type="caution">
    <text evidence="1">The sequence shown here is derived from an EMBL/GenBank/DDBJ whole genome shotgun (WGS) entry which is preliminary data.</text>
</comment>
<feature type="non-terminal residue" evidence="1">
    <location>
        <position position="82"/>
    </location>
</feature>
<feature type="non-terminal residue" evidence="1">
    <location>
        <position position="1"/>
    </location>
</feature>
<protein>
    <submittedName>
        <fullName evidence="1">Uncharacterized protein</fullName>
    </submittedName>
</protein>
<name>A0ACC1U4I6_9AGAR</name>
<organism evidence="1 2">
    <name type="scientific">Lentinula aff. lateritia</name>
    <dbReference type="NCBI Taxonomy" id="2804960"/>
    <lineage>
        <taxon>Eukaryota</taxon>
        <taxon>Fungi</taxon>
        <taxon>Dikarya</taxon>
        <taxon>Basidiomycota</taxon>
        <taxon>Agaricomycotina</taxon>
        <taxon>Agaricomycetes</taxon>
        <taxon>Agaricomycetidae</taxon>
        <taxon>Agaricales</taxon>
        <taxon>Marasmiineae</taxon>
        <taxon>Omphalotaceae</taxon>
        <taxon>Lentinula</taxon>
    </lineage>
</organism>
<dbReference type="Proteomes" id="UP001163835">
    <property type="component" value="Unassembled WGS sequence"/>
</dbReference>
<accession>A0ACC1U4I6</accession>
<keyword evidence="2" id="KW-1185">Reference proteome</keyword>
<reference evidence="1" key="1">
    <citation type="submission" date="2022-09" db="EMBL/GenBank/DDBJ databases">
        <title>A Global Phylogenomic Analysis of the Shiitake Genus Lentinula.</title>
        <authorList>
            <consortium name="DOE Joint Genome Institute"/>
            <person name="Sierra-Patev S."/>
            <person name="Min B."/>
            <person name="Naranjo-Ortiz M."/>
            <person name="Looney B."/>
            <person name="Konkel Z."/>
            <person name="Slot J.C."/>
            <person name="Sakamoto Y."/>
            <person name="Steenwyk J.L."/>
            <person name="Rokas A."/>
            <person name="Carro J."/>
            <person name="Camarero S."/>
            <person name="Ferreira P."/>
            <person name="Molpeceres G."/>
            <person name="Ruiz-Duenas F.J."/>
            <person name="Serrano A."/>
            <person name="Henrissat B."/>
            <person name="Drula E."/>
            <person name="Hughes K.W."/>
            <person name="Mata J.L."/>
            <person name="Ishikawa N.K."/>
            <person name="Vargas-Isla R."/>
            <person name="Ushijima S."/>
            <person name="Smith C.A."/>
            <person name="Ahrendt S."/>
            <person name="Andreopoulos W."/>
            <person name="He G."/>
            <person name="Labutti K."/>
            <person name="Lipzen A."/>
            <person name="Ng V."/>
            <person name="Riley R."/>
            <person name="Sandor L."/>
            <person name="Barry K."/>
            <person name="Martinez A.T."/>
            <person name="Xiao Y."/>
            <person name="Gibbons J.G."/>
            <person name="Terashima K."/>
            <person name="Grigoriev I.V."/>
            <person name="Hibbett D.S."/>
        </authorList>
    </citation>
    <scope>NUCLEOTIDE SEQUENCE</scope>
    <source>
        <strain evidence="1">TMI1499</strain>
    </source>
</reference>